<keyword evidence="3" id="KW-1185">Reference proteome</keyword>
<protein>
    <submittedName>
        <fullName evidence="2">Uncharacterized protein</fullName>
    </submittedName>
</protein>
<dbReference type="Ensembl" id="ENSGACT00000078935.1">
    <property type="protein sequence ID" value="ENSGACP00000046642.1"/>
    <property type="gene ID" value="ENSGACG00000029843.1"/>
</dbReference>
<dbReference type="Proteomes" id="UP000007635">
    <property type="component" value="Chromosome VII"/>
</dbReference>
<evidence type="ECO:0000313" key="3">
    <source>
        <dbReference type="Proteomes" id="UP000007635"/>
    </source>
</evidence>
<keyword evidence="1" id="KW-0732">Signal</keyword>
<feature type="chain" id="PRO_5042908277" evidence="1">
    <location>
        <begin position="22"/>
        <end position="135"/>
    </location>
</feature>
<dbReference type="AlphaFoldDB" id="A0AAQ4Q6S0"/>
<accession>A0AAQ4Q6S0</accession>
<organism evidence="2 3">
    <name type="scientific">Gasterosteus aculeatus aculeatus</name>
    <name type="common">three-spined stickleback</name>
    <dbReference type="NCBI Taxonomy" id="481459"/>
    <lineage>
        <taxon>Eukaryota</taxon>
        <taxon>Metazoa</taxon>
        <taxon>Chordata</taxon>
        <taxon>Craniata</taxon>
        <taxon>Vertebrata</taxon>
        <taxon>Euteleostomi</taxon>
        <taxon>Actinopterygii</taxon>
        <taxon>Neopterygii</taxon>
        <taxon>Teleostei</taxon>
        <taxon>Neoteleostei</taxon>
        <taxon>Acanthomorphata</taxon>
        <taxon>Eupercaria</taxon>
        <taxon>Perciformes</taxon>
        <taxon>Cottioidei</taxon>
        <taxon>Gasterosteales</taxon>
        <taxon>Gasterosteidae</taxon>
        <taxon>Gasterosteus</taxon>
    </lineage>
</organism>
<reference evidence="2" key="2">
    <citation type="submission" date="2025-08" db="UniProtKB">
        <authorList>
            <consortium name="Ensembl"/>
        </authorList>
    </citation>
    <scope>IDENTIFICATION</scope>
</reference>
<proteinExistence type="predicted"/>
<name>A0AAQ4Q6S0_GASAC</name>
<reference evidence="2" key="3">
    <citation type="submission" date="2025-09" db="UniProtKB">
        <authorList>
            <consortium name="Ensembl"/>
        </authorList>
    </citation>
    <scope>IDENTIFICATION</scope>
</reference>
<feature type="signal peptide" evidence="1">
    <location>
        <begin position="1"/>
        <end position="21"/>
    </location>
</feature>
<evidence type="ECO:0000256" key="1">
    <source>
        <dbReference type="SAM" id="SignalP"/>
    </source>
</evidence>
<reference evidence="2 3" key="1">
    <citation type="journal article" date="2021" name="G3 (Bethesda)">
        <title>Improved contiguity of the threespine stickleback genome using long-read sequencing.</title>
        <authorList>
            <person name="Nath S."/>
            <person name="Shaw D.E."/>
            <person name="White M.A."/>
        </authorList>
    </citation>
    <scope>NUCLEOTIDE SEQUENCE [LARGE SCALE GENOMIC DNA]</scope>
    <source>
        <strain evidence="2 3">Lake Benthic</strain>
    </source>
</reference>
<evidence type="ECO:0000313" key="2">
    <source>
        <dbReference type="Ensembl" id="ENSGACP00000046642.1"/>
    </source>
</evidence>
<dbReference type="GeneTree" id="ENSGT00940000176998"/>
<sequence>MMMMKMIFLLVSAAALLHASALPLNQRENLNHIIDLVQQYNGSHRMGNFVENVKELANCNSIFFCKVHKILRKHFGKNSSEEEVKIVRNLEMFNGAQNQTCAVLLKNGTTHHNSIQIPRLLEDLVKCIQNTNMMN</sequence>